<dbReference type="RefSeq" id="WP_395436489.1">
    <property type="nucleotide sequence ID" value="NZ_JBAWKC010000001.1"/>
</dbReference>
<dbReference type="InterPro" id="IPR033932">
    <property type="entry name" value="YtcJ-like"/>
</dbReference>
<sequence length="583" mass="64865">MKKTLLTLLGIVLLMSSCKDNDKSNKETLSSTSETTLYFGGDIITMEGEEAQYAEAVVRKGDHIVFVGSLEAAKSQFQNAAPYDLKGATMLPAFLDGHGHLYLVGITSMFANILPPPDGPGADFNSIVETLNEFKDLEEGKWVLNKFGWIIGNGYDDSQLTEKDHPKASDLDKVSKEYPVIIMHQSGHLASINTIGLELMGWTSKDTPNPKEGKLRRNMDGTPNGVLEENAVFTTLGKVLGNTDDEVNAKAVHLGQLQYAQNGYLTAQEGRSAPSQVNGIIKEANAGNLYIDVVSYPDMRMKGAYDLFKGDYYNHEHTYKNNFRLGGVKLTLDGSPQGKTAWLTQHYHTPPQGENSDYLGFPILDDEAANQSVADAFENKWQLLCHTNGDAAIDQYLNAVEKAQVKYNYDNHRTVIIHGQTIRKDQIERAAKLNIDASLFPMHTFYWGDWHVESVLGHPRADYISPTKDAITAGLNITSHHDAPVTFPNAMRVLDATVNRVTRSGKILGPEQRLSPFDGLKTLTIWAAYQYFEEDKKGTITTNKYADFVILDKNPIKIDPLEIHNIKIIEAIRRGKSVYKHNN</sequence>
<accession>A0ABW7MKH7</accession>
<dbReference type="Proteomes" id="UP001610104">
    <property type="component" value="Unassembled WGS sequence"/>
</dbReference>
<dbReference type="PANTHER" id="PTHR22642">
    <property type="entry name" value="IMIDAZOLONEPROPIONASE"/>
    <property type="match status" value="1"/>
</dbReference>
<dbReference type="CDD" id="cd01300">
    <property type="entry name" value="YtcJ_like"/>
    <property type="match status" value="1"/>
</dbReference>
<evidence type="ECO:0000313" key="2">
    <source>
        <dbReference type="EMBL" id="MFH6767209.1"/>
    </source>
</evidence>
<dbReference type="EC" id="3.5.-.-" evidence="2"/>
<dbReference type="PANTHER" id="PTHR22642:SF2">
    <property type="entry name" value="PROTEIN LONG AFTER FAR-RED 3"/>
    <property type="match status" value="1"/>
</dbReference>
<evidence type="ECO:0000313" key="3">
    <source>
        <dbReference type="Proteomes" id="UP001610104"/>
    </source>
</evidence>
<organism evidence="2 3">
    <name type="scientific">Gaetbulibacter aquiaggeris</name>
    <dbReference type="NCBI Taxonomy" id="1735373"/>
    <lineage>
        <taxon>Bacteria</taxon>
        <taxon>Pseudomonadati</taxon>
        <taxon>Bacteroidota</taxon>
        <taxon>Flavobacteriia</taxon>
        <taxon>Flavobacteriales</taxon>
        <taxon>Flavobacteriaceae</taxon>
        <taxon>Gaetbulibacter</taxon>
    </lineage>
</organism>
<proteinExistence type="predicted"/>
<dbReference type="InterPro" id="IPR032466">
    <property type="entry name" value="Metal_Hydrolase"/>
</dbReference>
<dbReference type="PROSITE" id="PS51257">
    <property type="entry name" value="PROKAR_LIPOPROTEIN"/>
    <property type="match status" value="1"/>
</dbReference>
<comment type="caution">
    <text evidence="2">The sequence shown here is derived from an EMBL/GenBank/DDBJ whole genome shotgun (WGS) entry which is preliminary data.</text>
</comment>
<feature type="domain" description="Amidohydrolase 3" evidence="1">
    <location>
        <begin position="84"/>
        <end position="579"/>
    </location>
</feature>
<dbReference type="SUPFAM" id="SSF51338">
    <property type="entry name" value="Composite domain of metallo-dependent hydrolases"/>
    <property type="match status" value="1"/>
</dbReference>
<dbReference type="InterPro" id="IPR011059">
    <property type="entry name" value="Metal-dep_hydrolase_composite"/>
</dbReference>
<protein>
    <submittedName>
        <fullName evidence="2">Amidohydrolase</fullName>
        <ecNumber evidence="2">3.5.-.-</ecNumber>
    </submittedName>
</protein>
<dbReference type="Pfam" id="PF07969">
    <property type="entry name" value="Amidohydro_3"/>
    <property type="match status" value="1"/>
</dbReference>
<dbReference type="InterPro" id="IPR013108">
    <property type="entry name" value="Amidohydro_3"/>
</dbReference>
<dbReference type="Gene3D" id="3.20.20.140">
    <property type="entry name" value="Metal-dependent hydrolases"/>
    <property type="match status" value="1"/>
</dbReference>
<dbReference type="Gene3D" id="2.30.40.10">
    <property type="entry name" value="Urease, subunit C, domain 1"/>
    <property type="match status" value="1"/>
</dbReference>
<dbReference type="EMBL" id="JBAWKC010000001">
    <property type="protein sequence ID" value="MFH6767209.1"/>
    <property type="molecule type" value="Genomic_DNA"/>
</dbReference>
<dbReference type="GO" id="GO:0016787">
    <property type="term" value="F:hydrolase activity"/>
    <property type="evidence" value="ECO:0007669"/>
    <property type="project" value="UniProtKB-KW"/>
</dbReference>
<gene>
    <name evidence="2" type="ORF">V8G56_00555</name>
</gene>
<dbReference type="SUPFAM" id="SSF51556">
    <property type="entry name" value="Metallo-dependent hydrolases"/>
    <property type="match status" value="1"/>
</dbReference>
<dbReference type="Gene3D" id="3.10.310.70">
    <property type="match status" value="1"/>
</dbReference>
<reference evidence="2 3" key="1">
    <citation type="submission" date="2024-02" db="EMBL/GenBank/DDBJ databases">
        <title>A Gaetbulibacter species isolated from tidal flats and genomic insights of their niches.</title>
        <authorList>
            <person name="Ye Y."/>
        </authorList>
    </citation>
    <scope>NUCLEOTIDE SEQUENCE [LARGE SCALE GENOMIC DNA]</scope>
    <source>
        <strain evidence="2 3">KEM-8</strain>
    </source>
</reference>
<evidence type="ECO:0000259" key="1">
    <source>
        <dbReference type="Pfam" id="PF07969"/>
    </source>
</evidence>
<keyword evidence="3" id="KW-1185">Reference proteome</keyword>
<keyword evidence="2" id="KW-0378">Hydrolase</keyword>
<name>A0ABW7MKH7_9FLAO</name>